<dbReference type="AlphaFoldDB" id="A0A1F6CB35"/>
<name>A0A1F6CB35_HANXR</name>
<dbReference type="InterPro" id="IPR036677">
    <property type="entry name" value="EutN_CcmL_sf"/>
</dbReference>
<dbReference type="PANTHER" id="PTHR36539">
    <property type="entry name" value="ETHANOLAMINE UTILIZATION PROTEIN EUTN"/>
    <property type="match status" value="1"/>
</dbReference>
<dbReference type="InterPro" id="IPR004992">
    <property type="entry name" value="EutN_CcmL"/>
</dbReference>
<dbReference type="CDD" id="cd01614">
    <property type="entry name" value="EutN_CcmL"/>
    <property type="match status" value="1"/>
</dbReference>
<reference evidence="3 4" key="1">
    <citation type="journal article" date="2016" name="Nat. Commun.">
        <title>Thousands of microbial genomes shed light on interconnected biogeochemical processes in an aquifer system.</title>
        <authorList>
            <person name="Anantharaman K."/>
            <person name="Brown C.T."/>
            <person name="Hug L.A."/>
            <person name="Sharon I."/>
            <person name="Castelle C.J."/>
            <person name="Probst A.J."/>
            <person name="Thomas B.C."/>
            <person name="Singh A."/>
            <person name="Wilkins M.J."/>
            <person name="Karaoz U."/>
            <person name="Brodie E.L."/>
            <person name="Williams K.H."/>
            <person name="Hubbard S.S."/>
            <person name="Banfield J.F."/>
        </authorList>
    </citation>
    <scope>NUCLEOTIDE SEQUENCE [LARGE SCALE GENOMIC DNA]</scope>
    <source>
        <strain evidence="4">RIFCSPLOWO2_12_FULL_64_10</strain>
    </source>
</reference>
<gene>
    <name evidence="3" type="ORF">A3F84_05295</name>
</gene>
<keyword evidence="2" id="KW-1283">Bacterial microcompartment</keyword>
<dbReference type="SUPFAM" id="SSF159133">
    <property type="entry name" value="EutN/CcmL-like"/>
    <property type="match status" value="1"/>
</dbReference>
<comment type="subcellular location">
    <subcellularLocation>
        <location evidence="1">Bacterial microcompartment</location>
    </subcellularLocation>
</comment>
<evidence type="ECO:0000256" key="1">
    <source>
        <dbReference type="ARBA" id="ARBA00024322"/>
    </source>
</evidence>
<evidence type="ECO:0000313" key="3">
    <source>
        <dbReference type="EMBL" id="OGG46428.1"/>
    </source>
</evidence>
<dbReference type="GO" id="GO:0031469">
    <property type="term" value="C:bacterial microcompartment"/>
    <property type="evidence" value="ECO:0007669"/>
    <property type="project" value="UniProtKB-SubCell"/>
</dbReference>
<dbReference type="Gene3D" id="2.40.50.220">
    <property type="entry name" value="EutN/Ccml"/>
    <property type="match status" value="1"/>
</dbReference>
<dbReference type="Pfam" id="PF03319">
    <property type="entry name" value="EutN_CcmL"/>
    <property type="match status" value="1"/>
</dbReference>
<comment type="caution">
    <text evidence="3">The sequence shown here is derived from an EMBL/GenBank/DDBJ whole genome shotgun (WGS) entry which is preliminary data.</text>
</comment>
<dbReference type="EMBL" id="MFKF01000317">
    <property type="protein sequence ID" value="OGG46428.1"/>
    <property type="molecule type" value="Genomic_DNA"/>
</dbReference>
<evidence type="ECO:0000313" key="4">
    <source>
        <dbReference type="Proteomes" id="UP000178606"/>
    </source>
</evidence>
<accession>A0A1F6CB35</accession>
<organism evidence="3 4">
    <name type="scientific">Handelsmanbacteria sp. (strain RIFCSPLOWO2_12_FULL_64_10)</name>
    <dbReference type="NCBI Taxonomy" id="1817868"/>
    <lineage>
        <taxon>Bacteria</taxon>
        <taxon>Candidatus Handelsmaniibacteriota</taxon>
    </lineage>
</organism>
<dbReference type="PANTHER" id="PTHR36539:SF1">
    <property type="entry name" value="BACTERIAL MICROCOMPARTMENT SHELL VERTEX PROTEIN EUTN"/>
    <property type="match status" value="1"/>
</dbReference>
<proteinExistence type="predicted"/>
<protein>
    <submittedName>
        <fullName evidence="3">Ethanolamine utilization protein EutN</fullName>
    </submittedName>
</protein>
<evidence type="ECO:0000256" key="2">
    <source>
        <dbReference type="ARBA" id="ARBA00024446"/>
    </source>
</evidence>
<dbReference type="PROSITE" id="PS51932">
    <property type="entry name" value="BMV"/>
    <property type="match status" value="1"/>
</dbReference>
<dbReference type="Proteomes" id="UP000178606">
    <property type="component" value="Unassembled WGS sequence"/>
</dbReference>
<sequence>MVLGRVVGTVVATQKDAGLLGTKLQVVQAMDPGDLRPRGGFVVAVDSVGAGEGEVVLYTSGSSARQTRATEAKPVDAVIVAIVDSVEIEGKTVYQKAQES</sequence>